<dbReference type="NCBIfam" id="NF005574">
    <property type="entry name" value="PRK07259.1"/>
    <property type="match status" value="1"/>
</dbReference>
<dbReference type="InterPro" id="IPR012135">
    <property type="entry name" value="Dihydroorotate_DH_1_2"/>
</dbReference>
<evidence type="ECO:0000256" key="9">
    <source>
        <dbReference type="ARBA" id="ARBA00023002"/>
    </source>
</evidence>
<dbReference type="HAMAP" id="MF_00224">
    <property type="entry name" value="DHO_dh_type1"/>
    <property type="match status" value="1"/>
</dbReference>
<dbReference type="EC" id="1.3.-.-" evidence="12"/>
<feature type="binding site" evidence="12">
    <location>
        <position position="151"/>
    </location>
    <ligand>
        <name>FMN</name>
        <dbReference type="ChEBI" id="CHEBI:58210"/>
    </ligand>
</feature>
<comment type="caution">
    <text evidence="14">The sequence shown here is derived from an EMBL/GenBank/DDBJ whole genome shotgun (WGS) entry which is preliminary data.</text>
</comment>
<sequence>MPEKQQKIINNKLTEADLNLEIVMKSQQKIAAKNLNLKNPLITASGTCGNGKELADFYDINQLGAFTTKGITVEAQPGNKTPRIAETSAGIINSIGLENPGVDNFIRDVLPETKEYTLPILANISGYSEQDFINMAEKLEGRAELAGVEINLSCPNIKGGGMVFGTDPEKVFEITKKVREVYSGYIIVKLTPNITDITETALAAEEAGADAVAMINTLSAMKIDIERQKPLLANTFGGLSGPAVRPVAVKMVYQCYKKLGIPILGLGGVQSGSDVIEFMLAGSTAVGIGTVNMIDPAAGPRIIEEIKEYMLRHQIKNLSSIIGAAH</sequence>
<feature type="active site" description="Nucleophile" evidence="12">
    <location>
        <position position="154"/>
    </location>
</feature>
<keyword evidence="9 12" id="KW-0560">Oxidoreductase</keyword>
<gene>
    <name evidence="12" type="primary">pyrD</name>
    <name evidence="14" type="ORF">C7957_12224</name>
</gene>
<evidence type="ECO:0000256" key="12">
    <source>
        <dbReference type="HAMAP-Rule" id="MF_00224"/>
    </source>
</evidence>
<feature type="domain" description="Dihydroorotate dehydrogenase catalytic" evidence="13">
    <location>
        <begin position="32"/>
        <end position="310"/>
    </location>
</feature>
<feature type="binding site" evidence="12">
    <location>
        <position position="189"/>
    </location>
    <ligand>
        <name>FMN</name>
        <dbReference type="ChEBI" id="CHEBI:58210"/>
    </ligand>
</feature>
<evidence type="ECO:0000256" key="7">
    <source>
        <dbReference type="ARBA" id="ARBA00022643"/>
    </source>
</evidence>
<dbReference type="InterPro" id="IPR033888">
    <property type="entry name" value="DHOD_1B"/>
</dbReference>
<evidence type="ECO:0000313" key="15">
    <source>
        <dbReference type="Proteomes" id="UP000295176"/>
    </source>
</evidence>
<evidence type="ECO:0000256" key="11">
    <source>
        <dbReference type="ARBA" id="ARBA00048996"/>
    </source>
</evidence>
<keyword evidence="7 12" id="KW-0288">FMN</keyword>
<evidence type="ECO:0000256" key="3">
    <source>
        <dbReference type="ARBA" id="ARBA00004715"/>
    </source>
</evidence>
<dbReference type="FunFam" id="3.20.20.70:FF:000027">
    <property type="entry name" value="Dihydropyrimidine dehydrogenase [NADP(+)]"/>
    <property type="match status" value="1"/>
</dbReference>
<dbReference type="InterPro" id="IPR024920">
    <property type="entry name" value="Dihydroorotate_DH_1"/>
</dbReference>
<comment type="pathway">
    <text evidence="3">Pyrimidine metabolism; UMP biosynthesis via de novo pathway; orotate from (S)-dihydroorotate (NAD(+) route): step 1/1.</text>
</comment>
<feature type="binding site" evidence="12">
    <location>
        <position position="123"/>
    </location>
    <ligand>
        <name>FMN</name>
        <dbReference type="ChEBI" id="CHEBI:58210"/>
    </ligand>
</feature>
<name>A0A4R6RT29_9FIRM</name>
<evidence type="ECO:0000259" key="13">
    <source>
        <dbReference type="Pfam" id="PF01180"/>
    </source>
</evidence>
<evidence type="ECO:0000313" key="14">
    <source>
        <dbReference type="EMBL" id="TDP90043.1"/>
    </source>
</evidence>
<keyword evidence="8 12" id="KW-0665">Pyrimidine biosynthesis</keyword>
<feature type="binding site" evidence="12">
    <location>
        <position position="151"/>
    </location>
    <ligand>
        <name>substrate</name>
    </ligand>
</feature>
<feature type="binding site" evidence="12">
    <location>
        <begin position="69"/>
        <end position="70"/>
    </location>
    <ligand>
        <name>FMN</name>
        <dbReference type="ChEBI" id="CHEBI:58210"/>
    </ligand>
</feature>
<evidence type="ECO:0000256" key="5">
    <source>
        <dbReference type="ARBA" id="ARBA00022490"/>
    </source>
</evidence>
<dbReference type="AlphaFoldDB" id="A0A4R6RT29"/>
<keyword evidence="6 12" id="KW-0285">Flavoprotein</keyword>
<evidence type="ECO:0000256" key="4">
    <source>
        <dbReference type="ARBA" id="ARBA00008008"/>
    </source>
</evidence>
<dbReference type="GO" id="GO:0005737">
    <property type="term" value="C:cytoplasm"/>
    <property type="evidence" value="ECO:0007669"/>
    <property type="project" value="UniProtKB-SubCell"/>
</dbReference>
<dbReference type="Gene3D" id="3.20.20.70">
    <property type="entry name" value="Aldolase class I"/>
    <property type="match status" value="1"/>
</dbReference>
<feature type="binding site" evidence="12">
    <location>
        <begin position="289"/>
        <end position="290"/>
    </location>
    <ligand>
        <name>FMN</name>
        <dbReference type="ChEBI" id="CHEBI:58210"/>
    </ligand>
</feature>
<dbReference type="EMBL" id="SNXX01000022">
    <property type="protein sequence ID" value="TDP90043.1"/>
    <property type="molecule type" value="Genomic_DNA"/>
</dbReference>
<dbReference type="PANTHER" id="PTHR48109:SF1">
    <property type="entry name" value="DIHYDROOROTATE DEHYDROGENASE (FUMARATE)"/>
    <property type="match status" value="1"/>
</dbReference>
<dbReference type="CDD" id="cd04740">
    <property type="entry name" value="DHOD_1B_like"/>
    <property type="match status" value="1"/>
</dbReference>
<feature type="binding site" evidence="12">
    <location>
        <position position="241"/>
    </location>
    <ligand>
        <name>FMN</name>
        <dbReference type="ChEBI" id="CHEBI:58210"/>
    </ligand>
</feature>
<feature type="binding site" evidence="12">
    <location>
        <position position="215"/>
    </location>
    <ligand>
        <name>FMN</name>
        <dbReference type="ChEBI" id="CHEBI:58210"/>
    </ligand>
</feature>
<evidence type="ECO:0000256" key="10">
    <source>
        <dbReference type="ARBA" id="ARBA00023027"/>
    </source>
</evidence>
<dbReference type="PROSITE" id="PS00911">
    <property type="entry name" value="DHODEHASE_1"/>
    <property type="match status" value="1"/>
</dbReference>
<evidence type="ECO:0000256" key="8">
    <source>
        <dbReference type="ARBA" id="ARBA00022975"/>
    </source>
</evidence>
<feature type="binding site" evidence="12">
    <location>
        <begin position="267"/>
        <end position="268"/>
    </location>
    <ligand>
        <name>FMN</name>
        <dbReference type="ChEBI" id="CHEBI:58210"/>
    </ligand>
</feature>
<comment type="cofactor">
    <cofactor evidence="12">
        <name>FMN</name>
        <dbReference type="ChEBI" id="CHEBI:58210"/>
    </cofactor>
    <text evidence="12">Binds 1 FMN per subunit.</text>
</comment>
<evidence type="ECO:0000256" key="6">
    <source>
        <dbReference type="ARBA" id="ARBA00022630"/>
    </source>
</evidence>
<evidence type="ECO:0000256" key="1">
    <source>
        <dbReference type="ARBA" id="ARBA00003616"/>
    </source>
</evidence>
<dbReference type="SUPFAM" id="SSF51395">
    <property type="entry name" value="FMN-linked oxidoreductases"/>
    <property type="match status" value="1"/>
</dbReference>
<dbReference type="Proteomes" id="UP000295176">
    <property type="component" value="Unassembled WGS sequence"/>
</dbReference>
<dbReference type="InterPro" id="IPR001295">
    <property type="entry name" value="Dihydroorotate_DH_CS"/>
</dbReference>
<keyword evidence="5 12" id="KW-0963">Cytoplasm</keyword>
<dbReference type="InterPro" id="IPR013785">
    <property type="entry name" value="Aldolase_TIM"/>
</dbReference>
<dbReference type="NCBIfam" id="TIGR01037">
    <property type="entry name" value="pyrD_sub1_fam"/>
    <property type="match status" value="1"/>
</dbReference>
<comment type="function">
    <text evidence="1">Catalyzes the conversion of dihydroorotate to orotate with NAD(+) as electron acceptor.</text>
</comment>
<comment type="similarity">
    <text evidence="4 12">Belongs to the dihydroorotate dehydrogenase family. Type 1 subfamily.</text>
</comment>
<feature type="binding site" evidence="12">
    <location>
        <position position="45"/>
    </location>
    <ligand>
        <name>FMN</name>
        <dbReference type="ChEBI" id="CHEBI:58210"/>
    </ligand>
</feature>
<dbReference type="InterPro" id="IPR005720">
    <property type="entry name" value="Dihydroorotate_DH_cat"/>
</dbReference>
<feature type="binding site" evidence="12">
    <location>
        <position position="69"/>
    </location>
    <ligand>
        <name>substrate</name>
    </ligand>
</feature>
<dbReference type="GO" id="GO:0044205">
    <property type="term" value="P:'de novo' UMP biosynthetic process"/>
    <property type="evidence" value="ECO:0007669"/>
    <property type="project" value="UniProtKB-UniRule"/>
</dbReference>
<dbReference type="GO" id="GO:0004589">
    <property type="term" value="F:dihydroorotate dehydrogenase (NAD+) activity"/>
    <property type="evidence" value="ECO:0007669"/>
    <property type="project" value="UniProtKB-EC"/>
</dbReference>
<dbReference type="GO" id="GO:0006207">
    <property type="term" value="P:'de novo' pyrimidine nucleobase biosynthetic process"/>
    <property type="evidence" value="ECO:0007669"/>
    <property type="project" value="InterPro"/>
</dbReference>
<proteinExistence type="inferred from homology"/>
<feature type="binding site" evidence="12">
    <location>
        <begin position="216"/>
        <end position="217"/>
    </location>
    <ligand>
        <name>substrate</name>
    </ligand>
</feature>
<accession>A0A4R6RT29</accession>
<dbReference type="InterPro" id="IPR050074">
    <property type="entry name" value="DHO_dehydrogenase"/>
</dbReference>
<protein>
    <recommendedName>
        <fullName evidence="12">Dihydroorotate dehydrogenase</fullName>
        <shortName evidence="12">DHOD</shortName>
        <shortName evidence="12">DHODase</shortName>
        <shortName evidence="12">DHOdehase</shortName>
        <ecNumber evidence="12">1.3.-.-</ecNumber>
    </recommendedName>
</protein>
<evidence type="ECO:0000256" key="2">
    <source>
        <dbReference type="ARBA" id="ARBA00004496"/>
    </source>
</evidence>
<dbReference type="InterPro" id="IPR049622">
    <property type="entry name" value="Dihydroorotate_DH_I"/>
</dbReference>
<dbReference type="Pfam" id="PF01180">
    <property type="entry name" value="DHO_dh"/>
    <property type="match status" value="1"/>
</dbReference>
<dbReference type="PANTHER" id="PTHR48109">
    <property type="entry name" value="DIHYDROOROTATE DEHYDROGENASE (QUINONE), MITOCHONDRIAL-RELATED"/>
    <property type="match status" value="1"/>
</dbReference>
<organism evidence="14 15">
    <name type="scientific">Halanaerobium saccharolyticum</name>
    <dbReference type="NCBI Taxonomy" id="43595"/>
    <lineage>
        <taxon>Bacteria</taxon>
        <taxon>Bacillati</taxon>
        <taxon>Bacillota</taxon>
        <taxon>Clostridia</taxon>
        <taxon>Halanaerobiales</taxon>
        <taxon>Halanaerobiaceae</taxon>
        <taxon>Halanaerobium</taxon>
    </lineage>
</organism>
<comment type="catalytic activity">
    <reaction evidence="11">
        <text>(S)-dihydroorotate + NAD(+) = orotate + NADH + H(+)</text>
        <dbReference type="Rhea" id="RHEA:13513"/>
        <dbReference type="ChEBI" id="CHEBI:15378"/>
        <dbReference type="ChEBI" id="CHEBI:30839"/>
        <dbReference type="ChEBI" id="CHEBI:30864"/>
        <dbReference type="ChEBI" id="CHEBI:57540"/>
        <dbReference type="ChEBI" id="CHEBI:57945"/>
        <dbReference type="EC" id="1.3.1.14"/>
    </reaction>
</comment>
<dbReference type="UniPathway" id="UPA00070"/>
<feature type="binding site" evidence="12">
    <location>
        <begin position="93"/>
        <end position="97"/>
    </location>
    <ligand>
        <name>substrate</name>
    </ligand>
</feature>
<reference evidence="14 15" key="1">
    <citation type="submission" date="2019-03" db="EMBL/GenBank/DDBJ databases">
        <title>Subsurface microbial communities from deep shales in Ohio and West Virginia, USA.</title>
        <authorList>
            <person name="Wrighton K."/>
        </authorList>
    </citation>
    <scope>NUCLEOTIDE SEQUENCE [LARGE SCALE GENOMIC DNA]</scope>
    <source>
        <strain evidence="14 15">MSL 7</strain>
    </source>
</reference>
<dbReference type="PIRSF" id="PIRSF000164">
    <property type="entry name" value="DHO_oxidase"/>
    <property type="match status" value="1"/>
</dbReference>
<comment type="catalytic activity">
    <reaction evidence="12">
        <text>(S)-dihydroorotate + A = orotate + AH2</text>
        <dbReference type="Rhea" id="RHEA:18073"/>
        <dbReference type="ChEBI" id="CHEBI:13193"/>
        <dbReference type="ChEBI" id="CHEBI:17499"/>
        <dbReference type="ChEBI" id="CHEBI:30839"/>
        <dbReference type="ChEBI" id="CHEBI:30864"/>
    </reaction>
</comment>
<comment type="subcellular location">
    <subcellularLocation>
        <location evidence="2 12">Cytoplasm</location>
    </subcellularLocation>
</comment>
<keyword evidence="10" id="KW-0520">NAD</keyword>